<dbReference type="AlphaFoldDB" id="A0AAQ1JU65"/>
<organism evidence="2 3">
    <name type="scientific">Paraburkholderia tropica</name>
    <dbReference type="NCBI Taxonomy" id="92647"/>
    <lineage>
        <taxon>Bacteria</taxon>
        <taxon>Pseudomonadati</taxon>
        <taxon>Pseudomonadota</taxon>
        <taxon>Betaproteobacteria</taxon>
        <taxon>Burkholderiales</taxon>
        <taxon>Burkholderiaceae</taxon>
        <taxon>Paraburkholderia</taxon>
    </lineage>
</organism>
<dbReference type="Pfam" id="PF13557">
    <property type="entry name" value="Phenol_MetA_deg"/>
    <property type="match status" value="1"/>
</dbReference>
<comment type="caution">
    <text evidence="2">The sequence shown here is derived from an EMBL/GenBank/DDBJ whole genome shotgun (WGS) entry which is preliminary data.</text>
</comment>
<name>A0AAQ1JU65_9BURK</name>
<evidence type="ECO:0008006" key="4">
    <source>
        <dbReference type="Google" id="ProtNLM"/>
    </source>
</evidence>
<evidence type="ECO:0000256" key="1">
    <source>
        <dbReference type="SAM" id="SignalP"/>
    </source>
</evidence>
<keyword evidence="1" id="KW-0732">Signal</keyword>
<feature type="chain" id="PRO_5043010861" description="Transporter" evidence="1">
    <location>
        <begin position="28"/>
        <end position="307"/>
    </location>
</feature>
<evidence type="ECO:0000313" key="2">
    <source>
        <dbReference type="EMBL" id="SEJ67950.1"/>
    </source>
</evidence>
<dbReference type="RefSeq" id="WP_080180513.1">
    <property type="nucleotide sequence ID" value="NZ_CADFGN010000008.1"/>
</dbReference>
<protein>
    <recommendedName>
        <fullName evidence="4">Transporter</fullName>
    </recommendedName>
</protein>
<gene>
    <name evidence="2" type="ORF">SAMN05216550_107142</name>
</gene>
<dbReference type="InterPro" id="IPR025737">
    <property type="entry name" value="FApF"/>
</dbReference>
<accession>A0AAQ1JU65</accession>
<evidence type="ECO:0000313" key="3">
    <source>
        <dbReference type="Proteomes" id="UP000183529"/>
    </source>
</evidence>
<dbReference type="EMBL" id="FNZM01000007">
    <property type="protein sequence ID" value="SEJ67950.1"/>
    <property type="molecule type" value="Genomic_DNA"/>
</dbReference>
<proteinExistence type="predicted"/>
<dbReference type="Proteomes" id="UP000183529">
    <property type="component" value="Unassembled WGS sequence"/>
</dbReference>
<feature type="signal peptide" evidence="1">
    <location>
        <begin position="1"/>
        <end position="27"/>
    </location>
</feature>
<reference evidence="2 3" key="1">
    <citation type="submission" date="2016-10" db="EMBL/GenBank/DDBJ databases">
        <authorList>
            <person name="Varghese N."/>
            <person name="Submissions S."/>
        </authorList>
    </citation>
    <scope>NUCLEOTIDE SEQUENCE [LARGE SCALE GENOMIC DNA]</scope>
    <source>
        <strain evidence="2 3">LMG 22274</strain>
    </source>
</reference>
<sequence>MSRRSARWSCGWSCAAAVLWQATLVHAQELEPRTYSPSPVGTNFILAGYSHVSGDVLTDPSLPITGVSARINNWLLGYVRTFALANHTASIGLVQPFVSGNLSGLVIGAPTQIHRAGMGDMQVRFALNLFGNPPLEPDVFARTPPATSLGVSLTVQMPTGQYVPSHLVNVGNNRWAFKPEIGLSQPWGDWFFEASVGVWFFMSNTNFFNGQIRRQSPLTVTQLHGGYSFRPGLWLAIDVGYALGGATSVNDASSGTSQANARGGVTLAVPIGHGWSAKLGYSRGFVTRAAGSYQIVSITVQYRWFDH</sequence>